<evidence type="ECO:0000313" key="1">
    <source>
        <dbReference type="EMBL" id="CTQ49139.1"/>
    </source>
</evidence>
<keyword evidence="1" id="KW-0560">Oxidoreductase</keyword>
<dbReference type="Gene3D" id="3.90.180.10">
    <property type="entry name" value="Medium-chain alcohol dehydrogenases, catalytic domain"/>
    <property type="match status" value="1"/>
</dbReference>
<dbReference type="AlphaFoldDB" id="A0A0M6YH74"/>
<dbReference type="STRING" id="420998.JDO7802_01149"/>
<dbReference type="Proteomes" id="UP000049222">
    <property type="component" value="Unassembled WGS sequence"/>
</dbReference>
<keyword evidence="2" id="KW-1185">Reference proteome</keyword>
<dbReference type="GO" id="GO:0016491">
    <property type="term" value="F:oxidoreductase activity"/>
    <property type="evidence" value="ECO:0007669"/>
    <property type="project" value="UniProtKB-KW"/>
</dbReference>
<evidence type="ECO:0000313" key="2">
    <source>
        <dbReference type="Proteomes" id="UP000049222"/>
    </source>
</evidence>
<dbReference type="EMBL" id="CXSU01000011">
    <property type="protein sequence ID" value="CTQ49139.1"/>
    <property type="molecule type" value="Genomic_DNA"/>
</dbReference>
<accession>A0A0M6YH74</accession>
<organism evidence="1 2">
    <name type="scientific">Jannaschia donghaensis</name>
    <dbReference type="NCBI Taxonomy" id="420998"/>
    <lineage>
        <taxon>Bacteria</taxon>
        <taxon>Pseudomonadati</taxon>
        <taxon>Pseudomonadota</taxon>
        <taxon>Alphaproteobacteria</taxon>
        <taxon>Rhodobacterales</taxon>
        <taxon>Roseobacteraceae</taxon>
        <taxon>Jannaschia</taxon>
    </lineage>
</organism>
<dbReference type="Gene3D" id="3.40.50.720">
    <property type="entry name" value="NAD(P)-binding Rossmann-like Domain"/>
    <property type="match status" value="1"/>
</dbReference>
<dbReference type="EC" id="1.1.1.-" evidence="1"/>
<proteinExistence type="predicted"/>
<name>A0A0M6YH74_9RHOB</name>
<reference evidence="1 2" key="1">
    <citation type="submission" date="2015-07" db="EMBL/GenBank/DDBJ databases">
        <authorList>
            <person name="Noorani M."/>
        </authorList>
    </citation>
    <scope>NUCLEOTIDE SEQUENCE [LARGE SCALE GENOMIC DNA]</scope>
    <source>
        <strain evidence="1 2">CECT 7802</strain>
    </source>
</reference>
<protein>
    <submittedName>
        <fullName evidence="1">Putative L-galactonate oxidoreductase</fullName>
        <ecNumber evidence="1">1.1.1.-</ecNumber>
    </submittedName>
</protein>
<sequence>MAHGGAYVLVSVVKDDITFADPEFHKREMTLIGSRNALRVDFETVMQAFRDRQIDADDLCSAVLTLDQLSDRFAGLAQDRGALIKVMVDLAP</sequence>
<gene>
    <name evidence="1" type="primary">yjjN_2</name>
    <name evidence="1" type="ORF">JDO7802_01149</name>
</gene>